<dbReference type="EMBL" id="BKAG01000054">
    <property type="protein sequence ID" value="GEP45625.1"/>
    <property type="molecule type" value="Genomic_DNA"/>
</dbReference>
<dbReference type="Proteomes" id="UP000321577">
    <property type="component" value="Unassembled WGS sequence"/>
</dbReference>
<dbReference type="OrthoDB" id="199124at2"/>
<dbReference type="InterPro" id="IPR002109">
    <property type="entry name" value="Glutaredoxin"/>
</dbReference>
<dbReference type="RefSeq" id="WP_146854691.1">
    <property type="nucleotide sequence ID" value="NZ_BKAG01000054.1"/>
</dbReference>
<name>A0A512MFV6_9BACT</name>
<proteinExistence type="predicted"/>
<dbReference type="Pfam" id="PF00462">
    <property type="entry name" value="Glutaredoxin"/>
    <property type="match status" value="1"/>
</dbReference>
<organism evidence="2 3">
    <name type="scientific">Brevifollis gellanilyticus</name>
    <dbReference type="NCBI Taxonomy" id="748831"/>
    <lineage>
        <taxon>Bacteria</taxon>
        <taxon>Pseudomonadati</taxon>
        <taxon>Verrucomicrobiota</taxon>
        <taxon>Verrucomicrobiia</taxon>
        <taxon>Verrucomicrobiales</taxon>
        <taxon>Verrucomicrobiaceae</taxon>
    </lineage>
</organism>
<evidence type="ECO:0000313" key="2">
    <source>
        <dbReference type="EMBL" id="GEP45625.1"/>
    </source>
</evidence>
<feature type="domain" description="Glutaredoxin" evidence="1">
    <location>
        <begin position="8"/>
        <end position="64"/>
    </location>
</feature>
<gene>
    <name evidence="2" type="ORF">BGE01nite_49160</name>
</gene>
<comment type="caution">
    <text evidence="2">The sequence shown here is derived from an EMBL/GenBank/DDBJ whole genome shotgun (WGS) entry which is preliminary data.</text>
</comment>
<dbReference type="PROSITE" id="PS51354">
    <property type="entry name" value="GLUTAREDOXIN_2"/>
    <property type="match status" value="1"/>
</dbReference>
<dbReference type="CDD" id="cd02976">
    <property type="entry name" value="NrdH"/>
    <property type="match status" value="1"/>
</dbReference>
<dbReference type="Gene3D" id="3.40.30.10">
    <property type="entry name" value="Glutaredoxin"/>
    <property type="match status" value="1"/>
</dbReference>
<protein>
    <recommendedName>
        <fullName evidence="1">Glutaredoxin domain-containing protein</fullName>
    </recommendedName>
</protein>
<dbReference type="AlphaFoldDB" id="A0A512MFV6"/>
<evidence type="ECO:0000259" key="1">
    <source>
        <dbReference type="Pfam" id="PF00462"/>
    </source>
</evidence>
<dbReference type="SUPFAM" id="SSF52833">
    <property type="entry name" value="Thioredoxin-like"/>
    <property type="match status" value="1"/>
</dbReference>
<evidence type="ECO:0000313" key="3">
    <source>
        <dbReference type="Proteomes" id="UP000321577"/>
    </source>
</evidence>
<dbReference type="InterPro" id="IPR036249">
    <property type="entry name" value="Thioredoxin-like_sf"/>
</dbReference>
<keyword evidence="3" id="KW-1185">Reference proteome</keyword>
<sequence length="83" mass="9300">MKPQRARLFIKPGCPWCLEAVEGLRLRGVDYEVLDVVADPVAMLEMQQLTGQSLAPCLEIDGKVLADFGAHELDVWWVQNGFD</sequence>
<dbReference type="InterPro" id="IPR011767">
    <property type="entry name" value="GLR_AS"/>
</dbReference>
<reference evidence="2 3" key="1">
    <citation type="submission" date="2019-07" db="EMBL/GenBank/DDBJ databases">
        <title>Whole genome shotgun sequence of Brevifollis gellanilyticus NBRC 108608.</title>
        <authorList>
            <person name="Hosoyama A."/>
            <person name="Uohara A."/>
            <person name="Ohji S."/>
            <person name="Ichikawa N."/>
        </authorList>
    </citation>
    <scope>NUCLEOTIDE SEQUENCE [LARGE SCALE GENOMIC DNA]</scope>
    <source>
        <strain evidence="2 3">NBRC 108608</strain>
    </source>
</reference>
<accession>A0A512MFV6</accession>
<dbReference type="PROSITE" id="PS00195">
    <property type="entry name" value="GLUTAREDOXIN_1"/>
    <property type="match status" value="1"/>
</dbReference>